<dbReference type="OrthoDB" id="241638at2"/>
<dbReference type="KEGG" id="kuy:FY550_15270"/>
<gene>
    <name evidence="3" type="ORF">FY550_15270</name>
</gene>
<dbReference type="SUPFAM" id="SSF63829">
    <property type="entry name" value="Calcium-dependent phosphotriesterase"/>
    <property type="match status" value="1"/>
</dbReference>
<evidence type="ECO:0000259" key="2">
    <source>
        <dbReference type="Pfam" id="PF08450"/>
    </source>
</evidence>
<reference evidence="3 4" key="1">
    <citation type="submission" date="2019-08" db="EMBL/GenBank/DDBJ databases">
        <title>Complete genome sequence of Kushneria sp. YCWA18, a halophilic phosphate-solubilizing bacterium isolated from Daqiao saltern in China.</title>
        <authorList>
            <person name="Du G.-X."/>
            <person name="Qu L.-Y."/>
        </authorList>
    </citation>
    <scope>NUCLEOTIDE SEQUENCE [LARGE SCALE GENOMIC DNA]</scope>
    <source>
        <strain evidence="3 4">YCWA18</strain>
    </source>
</reference>
<protein>
    <submittedName>
        <fullName evidence="3">SMP-30/gluconolactonase/LRE family protein</fullName>
    </submittedName>
</protein>
<dbReference type="AlphaFoldDB" id="A0A5C1A465"/>
<evidence type="ECO:0000313" key="4">
    <source>
        <dbReference type="Proteomes" id="UP000322553"/>
    </source>
</evidence>
<evidence type="ECO:0000313" key="3">
    <source>
        <dbReference type="EMBL" id="QEL12904.1"/>
    </source>
</evidence>
<proteinExistence type="predicted"/>
<dbReference type="GO" id="GO:0016787">
    <property type="term" value="F:hydrolase activity"/>
    <property type="evidence" value="ECO:0007669"/>
    <property type="project" value="UniProtKB-KW"/>
</dbReference>
<dbReference type="Proteomes" id="UP000322553">
    <property type="component" value="Chromosome"/>
</dbReference>
<accession>A0A5C1A465</accession>
<dbReference type="PANTHER" id="PTHR47572">
    <property type="entry name" value="LIPOPROTEIN-RELATED"/>
    <property type="match status" value="1"/>
</dbReference>
<sequence length="322" mass="35816">MALADTSKDAFNRPRGYPDPAWRIDDPAFKQLFIGNTPLQRHYTGGLWLEGPAWNAVGRYAVFSDIPRQRQMRWDEVTGDVSLLREQVGYSNGNEFDDHGRQVSCEHYPPQVVRYEWDGSVTTLVSHVDGKPLNAPNDLVTLPGGGIIFTDPGYGARVDYEGLERELSLPTRIYYIDDSLQAPIVLDETLERPNGVALTADHQRLYACDTQSTDSYTSRIYCWDVADGGKRLQNRRTFVTAKSVTHDGIACDIHGNLWASAAGSGEDDSGVVVFNTDGKRLGAIVLPEHCANLCFVGEHRNRLLMLASRSVYTIYTATRGTL</sequence>
<feature type="domain" description="SMP-30/Gluconolactonase/LRE-like region" evidence="2">
    <location>
        <begin position="50"/>
        <end position="307"/>
    </location>
</feature>
<dbReference type="InterPro" id="IPR013658">
    <property type="entry name" value="SGL"/>
</dbReference>
<keyword evidence="4" id="KW-1185">Reference proteome</keyword>
<name>A0A5C1A465_9GAMM</name>
<dbReference type="Gene3D" id="2.120.10.30">
    <property type="entry name" value="TolB, C-terminal domain"/>
    <property type="match status" value="1"/>
</dbReference>
<keyword evidence="1" id="KW-0378">Hydrolase</keyword>
<dbReference type="InterPro" id="IPR011042">
    <property type="entry name" value="6-blade_b-propeller_TolB-like"/>
</dbReference>
<organism evidence="3 4">
    <name type="scientific">Kushneria phosphatilytica</name>
    <dbReference type="NCBI Taxonomy" id="657387"/>
    <lineage>
        <taxon>Bacteria</taxon>
        <taxon>Pseudomonadati</taxon>
        <taxon>Pseudomonadota</taxon>
        <taxon>Gammaproteobacteria</taxon>
        <taxon>Oceanospirillales</taxon>
        <taxon>Halomonadaceae</taxon>
        <taxon>Kushneria</taxon>
    </lineage>
</organism>
<dbReference type="PANTHER" id="PTHR47572:SF4">
    <property type="entry name" value="LACTONASE DRP35"/>
    <property type="match status" value="1"/>
</dbReference>
<evidence type="ECO:0000256" key="1">
    <source>
        <dbReference type="ARBA" id="ARBA00022801"/>
    </source>
</evidence>
<dbReference type="InterPro" id="IPR051262">
    <property type="entry name" value="SMP-30/CGR1_Lactonase"/>
</dbReference>
<dbReference type="EMBL" id="CP043420">
    <property type="protein sequence ID" value="QEL12904.1"/>
    <property type="molecule type" value="Genomic_DNA"/>
</dbReference>
<dbReference type="Pfam" id="PF08450">
    <property type="entry name" value="SGL"/>
    <property type="match status" value="1"/>
</dbReference>